<keyword evidence="2" id="KW-0812">Transmembrane</keyword>
<dbReference type="AlphaFoldDB" id="A0A8J8B6N6"/>
<keyword evidence="2" id="KW-1133">Transmembrane helix</keyword>
<gene>
    <name evidence="3" type="ORF">RJ53_04700</name>
</gene>
<evidence type="ECO:0000256" key="2">
    <source>
        <dbReference type="SAM" id="Phobius"/>
    </source>
</evidence>
<feature type="region of interest" description="Disordered" evidence="1">
    <location>
        <begin position="175"/>
        <end position="200"/>
    </location>
</feature>
<organism evidence="3 4">
    <name type="scientific">Methanocalculus chunghsingensis</name>
    <dbReference type="NCBI Taxonomy" id="156457"/>
    <lineage>
        <taxon>Archaea</taxon>
        <taxon>Methanobacteriati</taxon>
        <taxon>Methanobacteriota</taxon>
        <taxon>Stenosarchaea group</taxon>
        <taxon>Methanomicrobia</taxon>
        <taxon>Methanomicrobiales</taxon>
        <taxon>Methanocalculaceae</taxon>
        <taxon>Methanocalculus</taxon>
    </lineage>
</organism>
<protein>
    <submittedName>
        <fullName evidence="3">Uncharacterized protein</fullName>
    </submittedName>
</protein>
<dbReference type="EMBL" id="JWHL01000005">
    <property type="protein sequence ID" value="MBR1368847.1"/>
    <property type="molecule type" value="Genomic_DNA"/>
</dbReference>
<comment type="caution">
    <text evidence="3">The sequence shown here is derived from an EMBL/GenBank/DDBJ whole genome shotgun (WGS) entry which is preliminary data.</text>
</comment>
<dbReference type="Proteomes" id="UP000730161">
    <property type="component" value="Unassembled WGS sequence"/>
</dbReference>
<keyword evidence="4" id="KW-1185">Reference proteome</keyword>
<keyword evidence="2" id="KW-0472">Membrane</keyword>
<reference evidence="3" key="1">
    <citation type="submission" date="2014-12" db="EMBL/GenBank/DDBJ databases">
        <authorList>
            <person name="Huang H.-H."/>
            <person name="Chen S.-C."/>
            <person name="Lai M.-C."/>
        </authorList>
    </citation>
    <scope>NUCLEOTIDE SEQUENCE</scope>
    <source>
        <strain evidence="3">K1F9705b</strain>
    </source>
</reference>
<evidence type="ECO:0000313" key="4">
    <source>
        <dbReference type="Proteomes" id="UP000730161"/>
    </source>
</evidence>
<sequence length="249" mass="27407">MRKVLIGFFLILILTMTVTAADVTVEPVDGDYVLLFSSSQPYVISAYTVELEYDLSTPIFKVNSVEPFEVFSKYDNEIGLVRISAFAMTPHVQSTRVPLARIQAEAGFSPKVSIEILDDFNRNPIPFVGSEPLVDESTIPVYESPSEDSVVPQPTIPVEKRVAWELPVSETIYLPTPSTTPVQQAEGEELATETPDASQNNLSDEVIEINNEQIMTTGTSEIPVSQTPLSFVPAIFGIVIGILIMRVRV</sequence>
<proteinExistence type="predicted"/>
<feature type="transmembrane region" description="Helical" evidence="2">
    <location>
        <begin position="229"/>
        <end position="247"/>
    </location>
</feature>
<name>A0A8J8B6N6_9EURY</name>
<evidence type="ECO:0000313" key="3">
    <source>
        <dbReference type="EMBL" id="MBR1368847.1"/>
    </source>
</evidence>
<evidence type="ECO:0000256" key="1">
    <source>
        <dbReference type="SAM" id="MobiDB-lite"/>
    </source>
</evidence>
<accession>A0A8J8B6N6</accession>